<evidence type="ECO:0000259" key="4">
    <source>
        <dbReference type="Pfam" id="PF00294"/>
    </source>
</evidence>
<dbReference type="PANTHER" id="PTHR43085:SF57">
    <property type="entry name" value="CARBOHYDRATE KINASE PFKB DOMAIN-CONTAINING PROTEIN"/>
    <property type="match status" value="1"/>
</dbReference>
<evidence type="ECO:0000256" key="2">
    <source>
        <dbReference type="ARBA" id="ARBA00022679"/>
    </source>
</evidence>
<dbReference type="InterPro" id="IPR029056">
    <property type="entry name" value="Ribokinase-like"/>
</dbReference>
<dbReference type="InterPro" id="IPR050306">
    <property type="entry name" value="PfkB_Carbo_kinase"/>
</dbReference>
<feature type="domain" description="Carbohydrate kinase PfkB" evidence="4">
    <location>
        <begin position="9"/>
        <end position="280"/>
    </location>
</feature>
<name>A0ABT7ZT24_9FLAO</name>
<proteinExistence type="inferred from homology"/>
<gene>
    <name evidence="5" type="ORF">QMA06_05580</name>
</gene>
<sequence length="302" mass="33744">MKNIVCFGEVLWDVFPTHKKIGGAPLNVALRLQSLGNNVSMISRIGTDKKGRKIKTYIQDHAVNSDNVQIDDTFKTGKVKVMLNEKGSASYNIMYPRAWDNIQLTESAKKTTEHADAFVFGSLIARDDVSRHTLYELLKVAKYKIFDVNLRQPYYTISVLNHLMNEADFIKFNDDEIFEIGDMLNSNTNGLEENMQFIAQHTNTKTICVTKGRHGAILYYNDTIYYNSGYHIDVVDTVGAGDSFLASIISKLINNEDPQDAINFACAIGALVAGSEGANPEISSDAIYKFMSPSKFRIPKTS</sequence>
<dbReference type="Proteomes" id="UP001231197">
    <property type="component" value="Unassembled WGS sequence"/>
</dbReference>
<dbReference type="EC" id="2.7.1.-" evidence="5"/>
<accession>A0ABT7ZT24</accession>
<evidence type="ECO:0000256" key="1">
    <source>
        <dbReference type="ARBA" id="ARBA00010688"/>
    </source>
</evidence>
<dbReference type="RefSeq" id="WP_290205891.1">
    <property type="nucleotide sequence ID" value="NZ_JASDDK010000002.1"/>
</dbReference>
<dbReference type="EMBL" id="JASDDK010000002">
    <property type="protein sequence ID" value="MDN3492181.1"/>
    <property type="molecule type" value="Genomic_DNA"/>
</dbReference>
<comment type="caution">
    <text evidence="5">The sequence shown here is derived from an EMBL/GenBank/DDBJ whole genome shotgun (WGS) entry which is preliminary data.</text>
</comment>
<dbReference type="Gene3D" id="3.40.1190.20">
    <property type="match status" value="1"/>
</dbReference>
<dbReference type="InterPro" id="IPR002173">
    <property type="entry name" value="Carboh/pur_kinase_PfkB_CS"/>
</dbReference>
<evidence type="ECO:0000313" key="6">
    <source>
        <dbReference type="Proteomes" id="UP001231197"/>
    </source>
</evidence>
<dbReference type="SUPFAM" id="SSF53613">
    <property type="entry name" value="Ribokinase-like"/>
    <property type="match status" value="1"/>
</dbReference>
<organism evidence="5 6">
    <name type="scientific">Winogradskyella bathintestinalis</name>
    <dbReference type="NCBI Taxonomy" id="3035208"/>
    <lineage>
        <taxon>Bacteria</taxon>
        <taxon>Pseudomonadati</taxon>
        <taxon>Bacteroidota</taxon>
        <taxon>Flavobacteriia</taxon>
        <taxon>Flavobacteriales</taxon>
        <taxon>Flavobacteriaceae</taxon>
        <taxon>Winogradskyella</taxon>
    </lineage>
</organism>
<dbReference type="GO" id="GO:0016301">
    <property type="term" value="F:kinase activity"/>
    <property type="evidence" value="ECO:0007669"/>
    <property type="project" value="UniProtKB-KW"/>
</dbReference>
<protein>
    <submittedName>
        <fullName evidence="5">Carbohydrate kinase</fullName>
        <ecNumber evidence="5">2.7.1.-</ecNumber>
    </submittedName>
</protein>
<keyword evidence="2 5" id="KW-0808">Transferase</keyword>
<keyword evidence="6" id="KW-1185">Reference proteome</keyword>
<dbReference type="Pfam" id="PF00294">
    <property type="entry name" value="PfkB"/>
    <property type="match status" value="1"/>
</dbReference>
<dbReference type="CDD" id="cd01167">
    <property type="entry name" value="bac_FRK"/>
    <property type="match status" value="1"/>
</dbReference>
<dbReference type="InterPro" id="IPR011611">
    <property type="entry name" value="PfkB_dom"/>
</dbReference>
<reference evidence="5 6" key="1">
    <citation type="journal article" date="2023" name="Int. J. Syst. Evol. Microbiol.">
        <title>Winogradskyella bathintestinalis sp. nov., isolated from the intestine of the deep-sea loosejaw dragonfish, Malacosteus niger.</title>
        <authorList>
            <person name="Uniacke-Lowe S."/>
            <person name="Johnson C.N."/>
            <person name="Stanton C."/>
            <person name="Hill C."/>
            <person name="Ross P."/>
        </authorList>
    </citation>
    <scope>NUCLEOTIDE SEQUENCE [LARGE SCALE GENOMIC DNA]</scope>
    <source>
        <strain evidence="5 6">APC 3343</strain>
    </source>
</reference>
<comment type="similarity">
    <text evidence="1">Belongs to the carbohydrate kinase PfkB family.</text>
</comment>
<evidence type="ECO:0000313" key="5">
    <source>
        <dbReference type="EMBL" id="MDN3492181.1"/>
    </source>
</evidence>
<keyword evidence="3 5" id="KW-0418">Kinase</keyword>
<dbReference type="PROSITE" id="PS00583">
    <property type="entry name" value="PFKB_KINASES_1"/>
    <property type="match status" value="1"/>
</dbReference>
<evidence type="ECO:0000256" key="3">
    <source>
        <dbReference type="ARBA" id="ARBA00022777"/>
    </source>
</evidence>
<dbReference type="PANTHER" id="PTHR43085">
    <property type="entry name" value="HEXOKINASE FAMILY MEMBER"/>
    <property type="match status" value="1"/>
</dbReference>